<sequence length="288" mass="32546">MDKARELVFQNYIIGQLTDSGWLVGESAQYDRELALYPEDLLGYVKETQPEQWERFTKHYPNNPDKAFLKSIGRELGKKGTLWLLRNELKDRGAKLKVCTFRPDHHLNPDTLERYGKNRLRVVPELIYSPNGYDGRIDLTLFVNGLPVATCELKSAFKQSLDNARLQYMKDRQPKDPKTKKAEPLLTFKRGALVHFAVSQFEVAMTTKLAGMDTFFLPFNRGTREGGAGNDVIVNPGAEGYATGAIKSVPRSAISQNLAIMLRVHFSPDAFHVYFQNPCGKTCCPSRA</sequence>
<feature type="domain" description="Restriction endonuclease type I HsdR N-terminal" evidence="1">
    <location>
        <begin position="112"/>
        <end position="210"/>
    </location>
</feature>
<comment type="caution">
    <text evidence="2">The sequence shown here is derived from an EMBL/GenBank/DDBJ whole genome shotgun (WGS) entry which is preliminary data.</text>
</comment>
<reference evidence="2 3" key="1">
    <citation type="submission" date="2024-06" db="EMBL/GenBank/DDBJ databases">
        <title>Genomic Encyclopedia of Type Strains, Phase V (KMG-V): Genome sequencing to study the core and pangenomes of soil and plant-associated prokaryotes.</title>
        <authorList>
            <person name="Whitman W."/>
        </authorList>
    </citation>
    <scope>NUCLEOTIDE SEQUENCE [LARGE SCALE GENOMIC DNA]</scope>
    <source>
        <strain evidence="2 3">NE40</strain>
    </source>
</reference>
<dbReference type="CDD" id="cd22332">
    <property type="entry name" value="HsdR_N"/>
    <property type="match status" value="1"/>
</dbReference>
<dbReference type="EMBL" id="JBEWTB010000002">
    <property type="protein sequence ID" value="MET4756675.1"/>
    <property type="molecule type" value="Genomic_DNA"/>
</dbReference>
<evidence type="ECO:0000313" key="2">
    <source>
        <dbReference type="EMBL" id="MET4756675.1"/>
    </source>
</evidence>
<accession>A0ABV2SFZ8</accession>
<dbReference type="Proteomes" id="UP001549366">
    <property type="component" value="Unassembled WGS sequence"/>
</dbReference>
<dbReference type="Pfam" id="PF04313">
    <property type="entry name" value="HSDR_N"/>
    <property type="match status" value="1"/>
</dbReference>
<evidence type="ECO:0000259" key="1">
    <source>
        <dbReference type="Pfam" id="PF04313"/>
    </source>
</evidence>
<gene>
    <name evidence="2" type="ORF">V5J35_001867</name>
</gene>
<dbReference type="InterPro" id="IPR007409">
    <property type="entry name" value="Restrct_endonuc_type1_HsdR_N"/>
</dbReference>
<name>A0ABV2SFZ8_9GAMM</name>
<evidence type="ECO:0000313" key="3">
    <source>
        <dbReference type="Proteomes" id="UP001549366"/>
    </source>
</evidence>
<dbReference type="RefSeq" id="WP_354010997.1">
    <property type="nucleotide sequence ID" value="NZ_JBEWTA010000001.1"/>
</dbReference>
<dbReference type="Gene3D" id="3.90.1570.50">
    <property type="match status" value="1"/>
</dbReference>
<organism evidence="2 3">
    <name type="scientific">Endozoicomonas lisbonensis</name>
    <dbReference type="NCBI Taxonomy" id="3120522"/>
    <lineage>
        <taxon>Bacteria</taxon>
        <taxon>Pseudomonadati</taxon>
        <taxon>Pseudomonadota</taxon>
        <taxon>Gammaproteobacteria</taxon>
        <taxon>Oceanospirillales</taxon>
        <taxon>Endozoicomonadaceae</taxon>
        <taxon>Endozoicomonas</taxon>
    </lineage>
</organism>
<proteinExistence type="predicted"/>
<protein>
    <submittedName>
        <fullName evidence="2">Type I site-specific restriction-modification system R (Restriction) subunit</fullName>
    </submittedName>
</protein>
<keyword evidence="3" id="KW-1185">Reference proteome</keyword>